<dbReference type="RefSeq" id="WP_204663383.1">
    <property type="nucleotide sequence ID" value="NZ_JAFBDT010000006.1"/>
</dbReference>
<keyword evidence="1" id="KW-0812">Transmembrane</keyword>
<evidence type="ECO:0000313" key="4">
    <source>
        <dbReference type="Proteomes" id="UP000767854"/>
    </source>
</evidence>
<dbReference type="Proteomes" id="UP000767854">
    <property type="component" value="Unassembled WGS sequence"/>
</dbReference>
<feature type="transmembrane region" description="Helical" evidence="1">
    <location>
        <begin position="48"/>
        <end position="74"/>
    </location>
</feature>
<reference evidence="3 4" key="1">
    <citation type="submission" date="2021-01" db="EMBL/GenBank/DDBJ databases">
        <title>Genomic Encyclopedia of Type Strains, Phase IV (KMG-IV): sequencing the most valuable type-strain genomes for metagenomic binning, comparative biology and taxonomic classification.</title>
        <authorList>
            <person name="Goeker M."/>
        </authorList>
    </citation>
    <scope>NUCLEOTIDE SEQUENCE [LARGE SCALE GENOMIC DNA]</scope>
    <source>
        <strain evidence="3 4">DSM 24436</strain>
    </source>
</reference>
<proteinExistence type="predicted"/>
<feature type="transmembrane region" description="Helical" evidence="1">
    <location>
        <begin position="21"/>
        <end position="41"/>
    </location>
</feature>
<gene>
    <name evidence="3" type="ORF">JOC49_001192</name>
</gene>
<evidence type="ECO:0000256" key="1">
    <source>
        <dbReference type="SAM" id="Phobius"/>
    </source>
</evidence>
<feature type="transmembrane region" description="Helical" evidence="1">
    <location>
        <begin position="118"/>
        <end position="137"/>
    </location>
</feature>
<evidence type="ECO:0000259" key="2">
    <source>
        <dbReference type="Pfam" id="PF07670"/>
    </source>
</evidence>
<evidence type="ECO:0000313" key="3">
    <source>
        <dbReference type="EMBL" id="MBM7561672.1"/>
    </source>
</evidence>
<keyword evidence="1" id="KW-1133">Transmembrane helix</keyword>
<keyword evidence="1" id="KW-0472">Membrane</keyword>
<dbReference type="EMBL" id="JAFBDT010000006">
    <property type="protein sequence ID" value="MBM7561672.1"/>
    <property type="molecule type" value="Genomic_DNA"/>
</dbReference>
<protein>
    <recommendedName>
        <fullName evidence="2">Nucleoside transporter/FeoB GTPase Gate domain-containing protein</fullName>
    </recommendedName>
</protein>
<dbReference type="InterPro" id="IPR011642">
    <property type="entry name" value="Gate_dom"/>
</dbReference>
<keyword evidence="4" id="KW-1185">Reference proteome</keyword>
<dbReference type="Pfam" id="PF07670">
    <property type="entry name" value="Gate"/>
    <property type="match status" value="1"/>
</dbReference>
<sequence>MGTVKRGLINGLKTLWVLSRILVPVYFFVTFIGMTPVLGWISNFFRPLMFLFGLPGEAAIVLVLGNTLNLYAAIGAMASIDFTVKQLTILAVMLSFSHSLIVETAIFRKLRMKGWRIVLLRITLAVLSGIMLNLMWIEDAL</sequence>
<name>A0ABS2MQL3_9FIRM</name>
<comment type="caution">
    <text evidence="3">The sequence shown here is derived from an EMBL/GenBank/DDBJ whole genome shotgun (WGS) entry which is preliminary data.</text>
</comment>
<feature type="domain" description="Nucleoside transporter/FeoB GTPase Gate" evidence="2">
    <location>
        <begin position="16"/>
        <end position="104"/>
    </location>
</feature>
<organism evidence="3 4">
    <name type="scientific">Fusibacter tunisiensis</name>
    <dbReference type="NCBI Taxonomy" id="1008308"/>
    <lineage>
        <taxon>Bacteria</taxon>
        <taxon>Bacillati</taxon>
        <taxon>Bacillota</taxon>
        <taxon>Clostridia</taxon>
        <taxon>Eubacteriales</taxon>
        <taxon>Eubacteriales Family XII. Incertae Sedis</taxon>
        <taxon>Fusibacter</taxon>
    </lineage>
</organism>
<accession>A0ABS2MQL3</accession>